<evidence type="ECO:0000313" key="5">
    <source>
        <dbReference type="Proteomes" id="UP001501490"/>
    </source>
</evidence>
<dbReference type="EMBL" id="BAABAB010000042">
    <property type="protein sequence ID" value="GAA3636374.1"/>
    <property type="molecule type" value="Genomic_DNA"/>
</dbReference>
<proteinExistence type="predicted"/>
<name>A0ABP7AN33_9ACTN</name>
<dbReference type="InterPro" id="IPR000182">
    <property type="entry name" value="GNAT_dom"/>
</dbReference>
<dbReference type="Gene3D" id="3.40.630.30">
    <property type="match status" value="1"/>
</dbReference>
<gene>
    <name evidence="4" type="ORF">GCM10022236_43670</name>
</gene>
<dbReference type="CDD" id="cd04301">
    <property type="entry name" value="NAT_SF"/>
    <property type="match status" value="1"/>
</dbReference>
<dbReference type="SUPFAM" id="SSF55729">
    <property type="entry name" value="Acyl-CoA N-acyltransferases (Nat)"/>
    <property type="match status" value="1"/>
</dbReference>
<dbReference type="InterPro" id="IPR050832">
    <property type="entry name" value="Bact_Acetyltransf"/>
</dbReference>
<dbReference type="PANTHER" id="PTHR43877">
    <property type="entry name" value="AMINOALKYLPHOSPHONATE N-ACETYLTRANSFERASE-RELATED-RELATED"/>
    <property type="match status" value="1"/>
</dbReference>
<evidence type="ECO:0000313" key="4">
    <source>
        <dbReference type="EMBL" id="GAA3636374.1"/>
    </source>
</evidence>
<evidence type="ECO:0000256" key="1">
    <source>
        <dbReference type="ARBA" id="ARBA00022679"/>
    </source>
</evidence>
<evidence type="ECO:0000256" key="2">
    <source>
        <dbReference type="ARBA" id="ARBA00023315"/>
    </source>
</evidence>
<dbReference type="InterPro" id="IPR016181">
    <property type="entry name" value="Acyl_CoA_acyltransferase"/>
</dbReference>
<protein>
    <submittedName>
        <fullName evidence="4">GNAT family N-acetyltransferase</fullName>
    </submittedName>
</protein>
<keyword evidence="2" id="KW-0012">Acyltransferase</keyword>
<evidence type="ECO:0000259" key="3">
    <source>
        <dbReference type="PROSITE" id="PS51186"/>
    </source>
</evidence>
<dbReference type="Pfam" id="PF00583">
    <property type="entry name" value="Acetyltransf_1"/>
    <property type="match status" value="1"/>
</dbReference>
<dbReference type="PROSITE" id="PS51186">
    <property type="entry name" value="GNAT"/>
    <property type="match status" value="1"/>
</dbReference>
<sequence>MAAVDLLSRLVGEPPAVAAQRVGPDDWELFRRVRLAALAQAPEAFGSRYEDWVHAGPERWQARLTDVPLNLVLFLDGEPIGLVSGTAPRDGAVELISLWVAPEARGLGVAGEAVRRVRAWAGESGARRVELMVKIDNTAARGLYDRLGFAVMGPNPDDPTELWLSAGTSE</sequence>
<keyword evidence="5" id="KW-1185">Reference proteome</keyword>
<dbReference type="Proteomes" id="UP001501490">
    <property type="component" value="Unassembled WGS sequence"/>
</dbReference>
<feature type="domain" description="N-acetyltransferase" evidence="3">
    <location>
        <begin position="31"/>
        <end position="167"/>
    </location>
</feature>
<accession>A0ABP7AN33</accession>
<keyword evidence="1" id="KW-0808">Transferase</keyword>
<organism evidence="4 5">
    <name type="scientific">Microlunatus ginsengisoli</name>
    <dbReference type="NCBI Taxonomy" id="363863"/>
    <lineage>
        <taxon>Bacteria</taxon>
        <taxon>Bacillati</taxon>
        <taxon>Actinomycetota</taxon>
        <taxon>Actinomycetes</taxon>
        <taxon>Propionibacteriales</taxon>
        <taxon>Propionibacteriaceae</taxon>
        <taxon>Microlunatus</taxon>
    </lineage>
</organism>
<comment type="caution">
    <text evidence="4">The sequence shown here is derived from an EMBL/GenBank/DDBJ whole genome shotgun (WGS) entry which is preliminary data.</text>
</comment>
<dbReference type="PANTHER" id="PTHR43877:SF2">
    <property type="entry name" value="AMINOALKYLPHOSPHONATE N-ACETYLTRANSFERASE-RELATED"/>
    <property type="match status" value="1"/>
</dbReference>
<reference evidence="5" key="1">
    <citation type="journal article" date="2019" name="Int. J. Syst. Evol. Microbiol.">
        <title>The Global Catalogue of Microorganisms (GCM) 10K type strain sequencing project: providing services to taxonomists for standard genome sequencing and annotation.</title>
        <authorList>
            <consortium name="The Broad Institute Genomics Platform"/>
            <consortium name="The Broad Institute Genome Sequencing Center for Infectious Disease"/>
            <person name="Wu L."/>
            <person name="Ma J."/>
        </authorList>
    </citation>
    <scope>NUCLEOTIDE SEQUENCE [LARGE SCALE GENOMIC DNA]</scope>
    <source>
        <strain evidence="5">JCM 16929</strain>
    </source>
</reference>